<dbReference type="Gene3D" id="3.40.50.12780">
    <property type="entry name" value="N-terminal domain of ligase-like"/>
    <property type="match status" value="1"/>
</dbReference>
<comment type="similarity">
    <text evidence="4">Belongs to the NRP synthetase family.</text>
</comment>
<dbReference type="InterPro" id="IPR042099">
    <property type="entry name" value="ANL_N_sf"/>
</dbReference>
<keyword evidence="1" id="KW-0596">Phosphopantetheine</keyword>
<protein>
    <submittedName>
        <fullName evidence="6">HC-toxin synthetase</fullName>
    </submittedName>
</protein>
<gene>
    <name evidence="6" type="ORF">GMOD_00006949</name>
</gene>
<dbReference type="Gene3D" id="3.30.300.30">
    <property type="match status" value="1"/>
</dbReference>
<dbReference type="SUPFAM" id="SSF47336">
    <property type="entry name" value="ACP-like"/>
    <property type="match status" value="1"/>
</dbReference>
<dbReference type="GO" id="GO:0016874">
    <property type="term" value="F:ligase activity"/>
    <property type="evidence" value="ECO:0007669"/>
    <property type="project" value="UniProtKB-KW"/>
</dbReference>
<dbReference type="SUPFAM" id="SSF56801">
    <property type="entry name" value="Acetyl-CoA synthetase-like"/>
    <property type="match status" value="1"/>
</dbReference>
<keyword evidence="7" id="KW-1185">Reference proteome</keyword>
<dbReference type="PROSITE" id="PS00455">
    <property type="entry name" value="AMP_BINDING"/>
    <property type="match status" value="1"/>
</dbReference>
<dbReference type="FunFam" id="1.10.1200.10:FF:000005">
    <property type="entry name" value="Nonribosomal peptide synthetase 1"/>
    <property type="match status" value="1"/>
</dbReference>
<dbReference type="SMART" id="SM00823">
    <property type="entry name" value="PKS_PP"/>
    <property type="match status" value="1"/>
</dbReference>
<dbReference type="AlphaFoldDB" id="A0A3M7MBS3"/>
<name>A0A3M7MBS3_9PLEO</name>
<dbReference type="Proteomes" id="UP000265663">
    <property type="component" value="Unassembled WGS sequence"/>
</dbReference>
<dbReference type="Pfam" id="PF00501">
    <property type="entry name" value="AMP-binding"/>
    <property type="match status" value="1"/>
</dbReference>
<dbReference type="NCBIfam" id="TIGR01733">
    <property type="entry name" value="AA-adenyl-dom"/>
    <property type="match status" value="1"/>
</dbReference>
<dbReference type="Gene3D" id="1.10.1200.10">
    <property type="entry name" value="ACP-like"/>
    <property type="match status" value="1"/>
</dbReference>
<dbReference type="EMBL" id="KE747829">
    <property type="protein sequence ID" value="RMZ71966.1"/>
    <property type="molecule type" value="Genomic_DNA"/>
</dbReference>
<dbReference type="InterPro" id="IPR010071">
    <property type="entry name" value="AA_adenyl_dom"/>
</dbReference>
<dbReference type="Pfam" id="PF00550">
    <property type="entry name" value="PP-binding"/>
    <property type="match status" value="1"/>
</dbReference>
<dbReference type="CDD" id="cd05918">
    <property type="entry name" value="A_NRPS_SidN3_like"/>
    <property type="match status" value="1"/>
</dbReference>
<dbReference type="GO" id="GO:0005737">
    <property type="term" value="C:cytoplasm"/>
    <property type="evidence" value="ECO:0007669"/>
    <property type="project" value="TreeGrafter"/>
</dbReference>
<dbReference type="OrthoDB" id="416786at2759"/>
<dbReference type="PANTHER" id="PTHR45527:SF1">
    <property type="entry name" value="FATTY ACID SYNTHASE"/>
    <property type="match status" value="1"/>
</dbReference>
<evidence type="ECO:0000313" key="6">
    <source>
        <dbReference type="EMBL" id="RMZ71966.1"/>
    </source>
</evidence>
<dbReference type="FunFam" id="3.30.300.30:FF:000015">
    <property type="entry name" value="Nonribosomal peptide synthase SidD"/>
    <property type="match status" value="1"/>
</dbReference>
<evidence type="ECO:0000256" key="1">
    <source>
        <dbReference type="ARBA" id="ARBA00022450"/>
    </source>
</evidence>
<dbReference type="InterPro" id="IPR006162">
    <property type="entry name" value="Ppantetheine_attach_site"/>
</dbReference>
<dbReference type="GO" id="GO:0044550">
    <property type="term" value="P:secondary metabolite biosynthetic process"/>
    <property type="evidence" value="ECO:0007669"/>
    <property type="project" value="TreeGrafter"/>
</dbReference>
<organism evidence="6 7">
    <name type="scientific">Pyrenophora seminiperda CCB06</name>
    <dbReference type="NCBI Taxonomy" id="1302712"/>
    <lineage>
        <taxon>Eukaryota</taxon>
        <taxon>Fungi</taxon>
        <taxon>Dikarya</taxon>
        <taxon>Ascomycota</taxon>
        <taxon>Pezizomycotina</taxon>
        <taxon>Dothideomycetes</taxon>
        <taxon>Pleosporomycetidae</taxon>
        <taxon>Pleosporales</taxon>
        <taxon>Pleosporineae</taxon>
        <taxon>Pleosporaceae</taxon>
        <taxon>Pyrenophora</taxon>
    </lineage>
</organism>
<keyword evidence="3" id="KW-0436">Ligase</keyword>
<evidence type="ECO:0000256" key="2">
    <source>
        <dbReference type="ARBA" id="ARBA00022553"/>
    </source>
</evidence>
<keyword evidence="2" id="KW-0597">Phosphoprotein</keyword>
<evidence type="ECO:0000256" key="3">
    <source>
        <dbReference type="ARBA" id="ARBA00022598"/>
    </source>
</evidence>
<accession>A0A3M7MBS3</accession>
<dbReference type="InterPro" id="IPR036736">
    <property type="entry name" value="ACP-like_sf"/>
</dbReference>
<evidence type="ECO:0000313" key="7">
    <source>
        <dbReference type="Proteomes" id="UP000265663"/>
    </source>
</evidence>
<sequence length="532" mass="58285">MLAVLKAGGAFTPLDPEHPASRHEEIFRQTKARVVLASDQHTTLCKRDGRAVLTVNKASAHQLLSEASERRVHPNVQPGNSAYVIFTSGSTGTPKGVMVEHQVIVTSSLGHGEALGFTQETRALQFASYTFDACIAEIWTTLIHGGCTCVPSERDRRSGLSEAISRMSVTWVFLTPTVARLLDPHEIASVSTLAVGGEIIRSTDWDNWEGHVRLIHVYGPTECCVFSNAYFDVNASRSAVIGKSIASVSWVVDADDHHRLAPLGSVGELLVEGPILARGYLDDLEETAAAFICDPAWLLEMGRRGRLYKTGDLVRYNADGDLVYVGRKDGQVKIRGQRVELGEIEHHVRECMPTVEQVAAEVIMPGNNRDKAVVAVFVQQDNVLTEGGLVARVFFPTKVDEQLSERLPSHMVPGVYIELAKIPTTTSGKTDRRRLREIGASFSAQQLAELRTQSEEGCKRQPTTAMEQALQHLWAQVLGIDADTIGLDDSFFRLGGDSITAMKLVSRARKQGIKLTVSMVFRASILHDLARG</sequence>
<dbReference type="InterPro" id="IPR000873">
    <property type="entry name" value="AMP-dep_synth/lig_dom"/>
</dbReference>
<reference evidence="6 7" key="1">
    <citation type="journal article" date="2014" name="PLoS ONE">
        <title>De novo Genome Assembly of the Fungal Plant Pathogen Pyrenophora semeniperda.</title>
        <authorList>
            <person name="Soliai M.M."/>
            <person name="Meyer S.E."/>
            <person name="Udall J.A."/>
            <person name="Elzinga D.E."/>
            <person name="Hermansen R.A."/>
            <person name="Bodily P.M."/>
            <person name="Hart A.A."/>
            <person name="Coleman C.E."/>
        </authorList>
    </citation>
    <scope>NUCLEOTIDE SEQUENCE [LARGE SCALE GENOMIC DNA]</scope>
    <source>
        <strain evidence="6 7">CCB06</strain>
        <tissue evidence="6">Mycelium</tissue>
    </source>
</reference>
<feature type="domain" description="Carrier" evidence="5">
    <location>
        <begin position="461"/>
        <end position="532"/>
    </location>
</feature>
<dbReference type="PANTHER" id="PTHR45527">
    <property type="entry name" value="NONRIBOSOMAL PEPTIDE SYNTHETASE"/>
    <property type="match status" value="1"/>
</dbReference>
<dbReference type="PROSITE" id="PS00012">
    <property type="entry name" value="PHOSPHOPANTETHEINE"/>
    <property type="match status" value="1"/>
</dbReference>
<dbReference type="PROSITE" id="PS50075">
    <property type="entry name" value="CARRIER"/>
    <property type="match status" value="1"/>
</dbReference>
<dbReference type="InterPro" id="IPR009081">
    <property type="entry name" value="PP-bd_ACP"/>
</dbReference>
<dbReference type="GO" id="GO:0043041">
    <property type="term" value="P:amino acid activation for nonribosomal peptide biosynthetic process"/>
    <property type="evidence" value="ECO:0007669"/>
    <property type="project" value="TreeGrafter"/>
</dbReference>
<evidence type="ECO:0000256" key="4">
    <source>
        <dbReference type="ARBA" id="ARBA00029454"/>
    </source>
</evidence>
<dbReference type="InterPro" id="IPR020845">
    <property type="entry name" value="AMP-binding_CS"/>
</dbReference>
<dbReference type="InterPro" id="IPR020806">
    <property type="entry name" value="PKS_PP-bd"/>
</dbReference>
<evidence type="ECO:0000259" key="5">
    <source>
        <dbReference type="PROSITE" id="PS50075"/>
    </source>
</evidence>
<proteinExistence type="inferred from homology"/>
<dbReference type="InterPro" id="IPR045851">
    <property type="entry name" value="AMP-bd_C_sf"/>
</dbReference>
<dbReference type="GO" id="GO:0031177">
    <property type="term" value="F:phosphopantetheine binding"/>
    <property type="evidence" value="ECO:0007669"/>
    <property type="project" value="InterPro"/>
</dbReference>